<evidence type="ECO:0000313" key="3">
    <source>
        <dbReference type="Proteomes" id="UP001524473"/>
    </source>
</evidence>
<dbReference type="RefSeq" id="WP_256192424.1">
    <property type="nucleotide sequence ID" value="NZ_CAJKKG010000030.1"/>
</dbReference>
<sequence length="677" mass="77295">MERISWKPEERRGLVAGNASISGDVSPRGRLFQRIVWNPPCFEDGRNGMREGGESGFLITAGGKTKKDAELSWTVLERDYPRYRAKAQVLPGLSVEVCAFAPLAPGDTEPMFLPSLLVSLSFEGETAEEVAVTWAWKPTREMLEGSYSAPVCLQKEAGCFRAERGDAFLELSGGEMGGLGPCGRSGLFSVETSFRMQGKRRVQAMLGYFPKEHRFRIHAESTGSLCGRLRQEFPHLEEQVEEWILSLPQVGDEQILRYTRWYSQAAVMLTKSDVTGRVITMGYHELNQRDSFWTSFVHLSFWPKLEQAMLRESCLWQREDGKLPTTILPKYERETDVDINEYFCLRIARYFHWHRDLPFLRECWPHFCRSVEFLLTLDRDGDGLPEQAPPENPLCFWADWKDVKGIVGRKLAPHFVLLWLAVLQEGILLSQALESEKSEAWFRELFQRAKAQTELPVQEGGLWQGDHYTELWYDGREISSVLQDQTVGMAFGVVEEERAGAIWQALSRGENEGGIPETYPFREEMEYEPGVYHNGGIWPYLTFCDCMGRYRMGAWEDAERLIRKTGHYDLEVPGDFAPNEYLHGITLENCGFEIQGWSSALFGTLTHGAFTVERPDELSAVIHVNFPERDFATRLLLPEPVGTILVGRRDGVLFHSDPELEWASVQVTERPMDAGWE</sequence>
<dbReference type="InterPro" id="IPR052566">
    <property type="entry name" value="Non-lysos_glucosylceramidase"/>
</dbReference>
<accession>A0ABT1S4K4</accession>
<dbReference type="EMBL" id="JANFZH010000067">
    <property type="protein sequence ID" value="MCQ4841715.1"/>
    <property type="molecule type" value="Genomic_DNA"/>
</dbReference>
<keyword evidence="2" id="KW-0378">Hydrolase</keyword>
<protein>
    <submittedName>
        <fullName evidence="2">GH116 family glycosyl hydrolase</fullName>
    </submittedName>
</protein>
<dbReference type="Pfam" id="PF04685">
    <property type="entry name" value="DUF608"/>
    <property type="match status" value="1"/>
</dbReference>
<dbReference type="PANTHER" id="PTHR12654:SF0">
    <property type="entry name" value="NON-LYSOSOMAL GLUCOSYLCERAMIDASE"/>
    <property type="match status" value="1"/>
</dbReference>
<dbReference type="InterPro" id="IPR012341">
    <property type="entry name" value="6hp_glycosidase-like_sf"/>
</dbReference>
<dbReference type="GO" id="GO:0016787">
    <property type="term" value="F:hydrolase activity"/>
    <property type="evidence" value="ECO:0007669"/>
    <property type="project" value="UniProtKB-KW"/>
</dbReference>
<organism evidence="2 3">
    <name type="scientific">Neglectibacter timonensis</name>
    <dbReference type="NCBI Taxonomy" id="1776382"/>
    <lineage>
        <taxon>Bacteria</taxon>
        <taxon>Bacillati</taxon>
        <taxon>Bacillota</taxon>
        <taxon>Clostridia</taxon>
        <taxon>Eubacteriales</taxon>
        <taxon>Oscillospiraceae</taxon>
        <taxon>Neglectibacter</taxon>
    </lineage>
</organism>
<name>A0ABT1S4K4_9FIRM</name>
<gene>
    <name evidence="2" type="ORF">NE695_17530</name>
</gene>
<comment type="caution">
    <text evidence="2">The sequence shown here is derived from an EMBL/GenBank/DDBJ whole genome shotgun (WGS) entry which is preliminary data.</text>
</comment>
<keyword evidence="3" id="KW-1185">Reference proteome</keyword>
<dbReference type="PANTHER" id="PTHR12654">
    <property type="entry name" value="BILE ACID BETA-GLUCOSIDASE-RELATED"/>
    <property type="match status" value="1"/>
</dbReference>
<reference evidence="2 3" key="1">
    <citation type="submission" date="2022-06" db="EMBL/GenBank/DDBJ databases">
        <title>Isolation of gut microbiota from human fecal samples.</title>
        <authorList>
            <person name="Pamer E.G."/>
            <person name="Barat B."/>
            <person name="Waligurski E."/>
            <person name="Medina S."/>
            <person name="Paddock L."/>
            <person name="Mostad J."/>
        </authorList>
    </citation>
    <scope>NUCLEOTIDE SEQUENCE [LARGE SCALE GENOMIC DNA]</scope>
    <source>
        <strain evidence="2 3">DFI.9.73</strain>
    </source>
</reference>
<dbReference type="Proteomes" id="UP001524473">
    <property type="component" value="Unassembled WGS sequence"/>
</dbReference>
<dbReference type="InterPro" id="IPR006775">
    <property type="entry name" value="GH116_catalytic"/>
</dbReference>
<dbReference type="Gene3D" id="1.50.10.10">
    <property type="match status" value="1"/>
</dbReference>
<dbReference type="InterPro" id="IPR008928">
    <property type="entry name" value="6-hairpin_glycosidase_sf"/>
</dbReference>
<evidence type="ECO:0000313" key="2">
    <source>
        <dbReference type="EMBL" id="MCQ4841715.1"/>
    </source>
</evidence>
<evidence type="ECO:0000259" key="1">
    <source>
        <dbReference type="Pfam" id="PF04685"/>
    </source>
</evidence>
<feature type="domain" description="Glycosyl-hydrolase family 116 catalytic region" evidence="1">
    <location>
        <begin position="338"/>
        <end position="489"/>
    </location>
</feature>
<dbReference type="SUPFAM" id="SSF48208">
    <property type="entry name" value="Six-hairpin glycosidases"/>
    <property type="match status" value="1"/>
</dbReference>
<proteinExistence type="predicted"/>